<dbReference type="InterPro" id="IPR036866">
    <property type="entry name" value="RibonucZ/Hydroxyglut_hydro"/>
</dbReference>
<dbReference type="AlphaFoldDB" id="A0AAJ0GPS2"/>
<dbReference type="InterPro" id="IPR001279">
    <property type="entry name" value="Metallo-B-lactamas"/>
</dbReference>
<protein>
    <submittedName>
        <fullName evidence="7">Beta-lactamase-like protein</fullName>
    </submittedName>
</protein>
<dbReference type="EMBL" id="JAUDZG010000006">
    <property type="protein sequence ID" value="KAK3303851.1"/>
    <property type="molecule type" value="Genomic_DNA"/>
</dbReference>
<comment type="similarity">
    <text evidence="1">Belongs to the metallo-beta-lactamase superfamily.</text>
</comment>
<comment type="caution">
    <text evidence="7">The sequence shown here is derived from an EMBL/GenBank/DDBJ whole genome shotgun (WGS) entry which is preliminary data.</text>
</comment>
<dbReference type="PANTHER" id="PTHR42978:SF5">
    <property type="entry name" value="METALLO-BETA-LACTAMASE DOMAIN-CONTAINING PROTEIN"/>
    <property type="match status" value="1"/>
</dbReference>
<dbReference type="PANTHER" id="PTHR42978">
    <property type="entry name" value="QUORUM-QUENCHING LACTONASE YTNP-RELATED-RELATED"/>
    <property type="match status" value="1"/>
</dbReference>
<dbReference type="Pfam" id="PF00753">
    <property type="entry name" value="Lactamase_B"/>
    <property type="match status" value="1"/>
</dbReference>
<evidence type="ECO:0000256" key="5">
    <source>
        <dbReference type="SAM" id="MobiDB-lite"/>
    </source>
</evidence>
<evidence type="ECO:0000259" key="6">
    <source>
        <dbReference type="SMART" id="SM00849"/>
    </source>
</evidence>
<keyword evidence="3" id="KW-0378">Hydrolase</keyword>
<evidence type="ECO:0000256" key="3">
    <source>
        <dbReference type="ARBA" id="ARBA00022801"/>
    </source>
</evidence>
<gene>
    <name evidence="7" type="ORF">B0T15DRAFT_487154</name>
</gene>
<evidence type="ECO:0000256" key="2">
    <source>
        <dbReference type="ARBA" id="ARBA00022723"/>
    </source>
</evidence>
<dbReference type="InterPro" id="IPR051013">
    <property type="entry name" value="MBL_superfamily_lactonases"/>
</dbReference>
<reference evidence="7" key="1">
    <citation type="journal article" date="2023" name="Mol. Phylogenet. Evol.">
        <title>Genome-scale phylogeny and comparative genomics of the fungal order Sordariales.</title>
        <authorList>
            <person name="Hensen N."/>
            <person name="Bonometti L."/>
            <person name="Westerberg I."/>
            <person name="Brannstrom I.O."/>
            <person name="Guillou S."/>
            <person name="Cros-Aarteil S."/>
            <person name="Calhoun S."/>
            <person name="Haridas S."/>
            <person name="Kuo A."/>
            <person name="Mondo S."/>
            <person name="Pangilinan J."/>
            <person name="Riley R."/>
            <person name="LaButti K."/>
            <person name="Andreopoulos B."/>
            <person name="Lipzen A."/>
            <person name="Chen C."/>
            <person name="Yan M."/>
            <person name="Daum C."/>
            <person name="Ng V."/>
            <person name="Clum A."/>
            <person name="Steindorff A."/>
            <person name="Ohm R.A."/>
            <person name="Martin F."/>
            <person name="Silar P."/>
            <person name="Natvig D.O."/>
            <person name="Lalanne C."/>
            <person name="Gautier V."/>
            <person name="Ament-Velasquez S.L."/>
            <person name="Kruys A."/>
            <person name="Hutchinson M.I."/>
            <person name="Powell A.J."/>
            <person name="Barry K."/>
            <person name="Miller A.N."/>
            <person name="Grigoriev I.V."/>
            <person name="Debuchy R."/>
            <person name="Gladieux P."/>
            <person name="Hiltunen Thoren M."/>
            <person name="Johannesson H."/>
        </authorList>
    </citation>
    <scope>NUCLEOTIDE SEQUENCE</scope>
    <source>
        <strain evidence="7">CBS 333.67</strain>
    </source>
</reference>
<dbReference type="GeneID" id="87885244"/>
<keyword evidence="4" id="KW-0862">Zinc</keyword>
<dbReference type="GO" id="GO:0046872">
    <property type="term" value="F:metal ion binding"/>
    <property type="evidence" value="ECO:0007669"/>
    <property type="project" value="UniProtKB-KW"/>
</dbReference>
<dbReference type="Gene3D" id="3.60.15.10">
    <property type="entry name" value="Ribonuclease Z/Hydroxyacylglutathione hydrolase-like"/>
    <property type="match status" value="1"/>
</dbReference>
<reference evidence="7" key="2">
    <citation type="submission" date="2023-06" db="EMBL/GenBank/DDBJ databases">
        <authorList>
            <consortium name="Lawrence Berkeley National Laboratory"/>
            <person name="Mondo S.J."/>
            <person name="Hensen N."/>
            <person name="Bonometti L."/>
            <person name="Westerberg I."/>
            <person name="Brannstrom I.O."/>
            <person name="Guillou S."/>
            <person name="Cros-Aarteil S."/>
            <person name="Calhoun S."/>
            <person name="Haridas S."/>
            <person name="Kuo A."/>
            <person name="Pangilinan J."/>
            <person name="Riley R."/>
            <person name="Labutti K."/>
            <person name="Andreopoulos B."/>
            <person name="Lipzen A."/>
            <person name="Chen C."/>
            <person name="Yanf M."/>
            <person name="Daum C."/>
            <person name="Ng V."/>
            <person name="Clum A."/>
            <person name="Steindorff A."/>
            <person name="Ohm R."/>
            <person name="Martin F."/>
            <person name="Silar P."/>
            <person name="Natvig D."/>
            <person name="Lalanne C."/>
            <person name="Gautier V."/>
            <person name="Ament-Velasquez S.L."/>
            <person name="Kruys A."/>
            <person name="Hutchinson M.I."/>
            <person name="Powell A.J."/>
            <person name="Barry K."/>
            <person name="Miller A.N."/>
            <person name="Grigoriev I.V."/>
            <person name="Debuchy R."/>
            <person name="Gladieux P."/>
            <person name="Thoren M.H."/>
            <person name="Johannesson H."/>
        </authorList>
    </citation>
    <scope>NUCLEOTIDE SEQUENCE</scope>
    <source>
        <strain evidence="7">CBS 333.67</strain>
    </source>
</reference>
<evidence type="ECO:0000256" key="1">
    <source>
        <dbReference type="ARBA" id="ARBA00007749"/>
    </source>
</evidence>
<evidence type="ECO:0000313" key="8">
    <source>
        <dbReference type="Proteomes" id="UP001273166"/>
    </source>
</evidence>
<name>A0AAJ0GPS2_9PEZI</name>
<keyword evidence="2" id="KW-0479">Metal-binding</keyword>
<dbReference type="SUPFAM" id="SSF56281">
    <property type="entry name" value="Metallo-hydrolase/oxidoreductase"/>
    <property type="match status" value="1"/>
</dbReference>
<feature type="domain" description="Metallo-beta-lactamase" evidence="6">
    <location>
        <begin position="56"/>
        <end position="287"/>
    </location>
</feature>
<dbReference type="RefSeq" id="XP_062719631.1">
    <property type="nucleotide sequence ID" value="XM_062866415.1"/>
</dbReference>
<organism evidence="7 8">
    <name type="scientific">Chaetomium strumarium</name>
    <dbReference type="NCBI Taxonomy" id="1170767"/>
    <lineage>
        <taxon>Eukaryota</taxon>
        <taxon>Fungi</taxon>
        <taxon>Dikarya</taxon>
        <taxon>Ascomycota</taxon>
        <taxon>Pezizomycotina</taxon>
        <taxon>Sordariomycetes</taxon>
        <taxon>Sordariomycetidae</taxon>
        <taxon>Sordariales</taxon>
        <taxon>Chaetomiaceae</taxon>
        <taxon>Chaetomium</taxon>
    </lineage>
</organism>
<sequence length="396" mass="43803">MAQTVQNTVPAPDLGIPLSPHTVDVSIINTNSTVQGVSAHLFFTPPLQGYDWLGVPVFSFLIQHPGLNRSLIFDLGIRKDWENLSSPVLSRIKGGGWTLRVEKDVHEILEEGGVNPNSIKAIVWSHHHFDHTGDPSKFPPSTSLIVGPGFTKAMLPGYPINQNSPILESDLANRALIELDFSPEDNNSGPFRAHTIGRFQALDYFGDGSFYLLGTPGHTTSHIGALAHPDSFILLAGDAIHHVGEIRPSQYLPLPDQPCPESNPHPLDSHYPCPCGEVFEDAIFRGRGRAKDQPIWDPVGLKEGEESLHDGAHEVMHTAEKLQAWDAQDHVLLAAAHDESLLFDERVCGACLWVRQRWRFLRDFARPVGKEDHEVVRRRDWGPPGHENAGEKGEKA</sequence>
<dbReference type="SMART" id="SM00849">
    <property type="entry name" value="Lactamase_B"/>
    <property type="match status" value="1"/>
</dbReference>
<dbReference type="CDD" id="cd07730">
    <property type="entry name" value="metallo-hydrolase-like_MBL-fold"/>
    <property type="match status" value="1"/>
</dbReference>
<dbReference type="Proteomes" id="UP001273166">
    <property type="component" value="Unassembled WGS sequence"/>
</dbReference>
<dbReference type="GO" id="GO:0016787">
    <property type="term" value="F:hydrolase activity"/>
    <property type="evidence" value="ECO:0007669"/>
    <property type="project" value="UniProtKB-KW"/>
</dbReference>
<accession>A0AAJ0GPS2</accession>
<proteinExistence type="inferred from homology"/>
<evidence type="ECO:0000313" key="7">
    <source>
        <dbReference type="EMBL" id="KAK3303851.1"/>
    </source>
</evidence>
<evidence type="ECO:0000256" key="4">
    <source>
        <dbReference type="ARBA" id="ARBA00022833"/>
    </source>
</evidence>
<feature type="region of interest" description="Disordered" evidence="5">
    <location>
        <begin position="377"/>
        <end position="396"/>
    </location>
</feature>
<keyword evidence="8" id="KW-1185">Reference proteome</keyword>